<dbReference type="FunFam" id="3.90.550.50:FF:000006">
    <property type="entry name" value="Fringe-related protein-like"/>
    <property type="match status" value="1"/>
</dbReference>
<sequence>MKLNRGGSGEHGHHEALKFSDFFFMPERPRDYLVLVTRVSVLTCLVFSVSLVLRITFLSSSSPPDYSSSYGLRFPAVPQKALALPPARSTGPINISHVQFCIAGAADTWLDRSRLTSLWWRNATTRGSVWLDKPVNFPKNDSDNRFSIPVRVSDSGWTRFRFSSSRAAVRIARTIWDSYKLNLPDVRWFVMGDDDTVFFTDNLVKVLSKYDHEQMWYIGGNSESVEQDVMHAYDMAFGGGGFAISRPLAARLAAAMDGCLQRYFYYYGSDQRIAACVSEIGVPFTEERGFHQLDIRGDPFGFLAAHPLAPLVSLHHLVFLDSIFPNKNPIESLQTLMKPYTLDPHRILQQVNCHDRKRQWSISISWGYSIQIYSYFLSTTELEKPLQTFKTWRSSSDGPFTFNTRPLKPDPCERPVTYFMDGAEDVRDSGTKTWYSVADKNYGYCGKREHSRVTRVKRILPRLILVTSMKMDPEYWNKAPRRQCCEVMEGGGRRKEREMSIRIRKCRSSETI</sequence>
<reference evidence="2" key="2">
    <citation type="submission" date="2025-08" db="UniProtKB">
        <authorList>
            <consortium name="RefSeq"/>
        </authorList>
    </citation>
    <scope>IDENTIFICATION</scope>
    <source>
        <tissue evidence="2">Leaf</tissue>
    </source>
</reference>
<gene>
    <name evidence="2" type="primary">LOC108807572</name>
</gene>
<organism evidence="1 2">
    <name type="scientific">Raphanus sativus</name>
    <name type="common">Radish</name>
    <name type="synonym">Raphanus raphanistrum var. sativus</name>
    <dbReference type="NCBI Taxonomy" id="3726"/>
    <lineage>
        <taxon>Eukaryota</taxon>
        <taxon>Viridiplantae</taxon>
        <taxon>Streptophyta</taxon>
        <taxon>Embryophyta</taxon>
        <taxon>Tracheophyta</taxon>
        <taxon>Spermatophyta</taxon>
        <taxon>Magnoliopsida</taxon>
        <taxon>eudicotyledons</taxon>
        <taxon>Gunneridae</taxon>
        <taxon>Pentapetalae</taxon>
        <taxon>rosids</taxon>
        <taxon>malvids</taxon>
        <taxon>Brassicales</taxon>
        <taxon>Brassicaceae</taxon>
        <taxon>Brassiceae</taxon>
        <taxon>Raphanus</taxon>
    </lineage>
</organism>
<reference evidence="1" key="1">
    <citation type="journal article" date="2019" name="Database">
        <title>The radish genome database (RadishGD): an integrated information resource for radish genomics.</title>
        <authorList>
            <person name="Yu H.J."/>
            <person name="Baek S."/>
            <person name="Lee Y.J."/>
            <person name="Cho A."/>
            <person name="Mun J.H."/>
        </authorList>
    </citation>
    <scope>NUCLEOTIDE SEQUENCE [LARGE SCALE GENOMIC DNA]</scope>
    <source>
        <strain evidence="1">cv. WK10039</strain>
    </source>
</reference>
<evidence type="ECO:0000313" key="2">
    <source>
        <dbReference type="RefSeq" id="XP_056843743.1"/>
    </source>
</evidence>
<dbReference type="PANTHER" id="PTHR10811">
    <property type="entry name" value="FRINGE-RELATED"/>
    <property type="match status" value="1"/>
</dbReference>
<dbReference type="Proteomes" id="UP000504610">
    <property type="component" value="Chromosome 6"/>
</dbReference>
<dbReference type="AlphaFoldDB" id="A0A9W3BWW8"/>
<dbReference type="KEGG" id="rsz:108807572"/>
<dbReference type="Gene3D" id="3.90.550.50">
    <property type="match status" value="1"/>
</dbReference>
<proteinExistence type="predicted"/>
<evidence type="ECO:0000313" key="1">
    <source>
        <dbReference type="Proteomes" id="UP000504610"/>
    </source>
</evidence>
<name>A0A9W3BWW8_RAPSA</name>
<dbReference type="GeneID" id="108807572"/>
<dbReference type="InterPro" id="IPR006740">
    <property type="entry name" value="DUF604"/>
</dbReference>
<protein>
    <submittedName>
        <fullName evidence="2">Uncharacterized protein LOC108807572</fullName>
    </submittedName>
</protein>
<keyword evidence="1" id="KW-1185">Reference proteome</keyword>
<accession>A0A9W3BWW8</accession>
<dbReference type="RefSeq" id="XP_056843743.1">
    <property type="nucleotide sequence ID" value="XM_056987763.1"/>
</dbReference>
<dbReference type="Pfam" id="PF04646">
    <property type="entry name" value="DUF604"/>
    <property type="match status" value="1"/>
</dbReference>
<dbReference type="OrthoDB" id="421979at2759"/>